<dbReference type="AlphaFoldDB" id="A0A6A5ZHH6"/>
<dbReference type="OrthoDB" id="2349272at2759"/>
<name>A0A6A5ZHH6_9PLEO</name>
<accession>A0A6A5ZHH6</accession>
<keyword evidence="1" id="KW-0472">Membrane</keyword>
<dbReference type="EMBL" id="ML977317">
    <property type="protein sequence ID" value="KAF2118534.1"/>
    <property type="molecule type" value="Genomic_DNA"/>
</dbReference>
<reference evidence="3" key="1">
    <citation type="journal article" date="2020" name="Stud. Mycol.">
        <title>101 Dothideomycetes genomes: a test case for predicting lifestyles and emergence of pathogens.</title>
        <authorList>
            <person name="Haridas S."/>
            <person name="Albert R."/>
            <person name="Binder M."/>
            <person name="Bloem J."/>
            <person name="Labutti K."/>
            <person name="Salamov A."/>
            <person name="Andreopoulos B."/>
            <person name="Baker S."/>
            <person name="Barry K."/>
            <person name="Bills G."/>
            <person name="Bluhm B."/>
            <person name="Cannon C."/>
            <person name="Castanera R."/>
            <person name="Culley D."/>
            <person name="Daum C."/>
            <person name="Ezra D."/>
            <person name="Gonzalez J."/>
            <person name="Henrissat B."/>
            <person name="Kuo A."/>
            <person name="Liang C."/>
            <person name="Lipzen A."/>
            <person name="Lutzoni F."/>
            <person name="Magnuson J."/>
            <person name="Mondo S."/>
            <person name="Nolan M."/>
            <person name="Ohm R."/>
            <person name="Pangilinan J."/>
            <person name="Park H.-J."/>
            <person name="Ramirez L."/>
            <person name="Alfaro M."/>
            <person name="Sun H."/>
            <person name="Tritt A."/>
            <person name="Yoshinaga Y."/>
            <person name="Zwiers L.-H."/>
            <person name="Turgeon B."/>
            <person name="Goodwin S."/>
            <person name="Spatafora J."/>
            <person name="Crous P."/>
            <person name="Grigoriev I."/>
        </authorList>
    </citation>
    <scope>NUCLEOTIDE SEQUENCE</scope>
    <source>
        <strain evidence="3">CBS 627.86</strain>
    </source>
</reference>
<protein>
    <recommendedName>
        <fullName evidence="5">Lysozyme-like domain-containing protein</fullName>
    </recommendedName>
</protein>
<keyword evidence="1" id="KW-0812">Transmembrane</keyword>
<evidence type="ECO:0000256" key="1">
    <source>
        <dbReference type="SAM" id="Phobius"/>
    </source>
</evidence>
<evidence type="ECO:0008006" key="5">
    <source>
        <dbReference type="Google" id="ProtNLM"/>
    </source>
</evidence>
<feature type="signal peptide" evidence="2">
    <location>
        <begin position="1"/>
        <end position="21"/>
    </location>
</feature>
<evidence type="ECO:0000256" key="2">
    <source>
        <dbReference type="SAM" id="SignalP"/>
    </source>
</evidence>
<proteinExistence type="predicted"/>
<feature type="transmembrane region" description="Helical" evidence="1">
    <location>
        <begin position="59"/>
        <end position="80"/>
    </location>
</feature>
<feature type="chain" id="PRO_5025642926" description="Lysozyme-like domain-containing protein" evidence="2">
    <location>
        <begin position="22"/>
        <end position="274"/>
    </location>
</feature>
<evidence type="ECO:0000313" key="4">
    <source>
        <dbReference type="Proteomes" id="UP000799770"/>
    </source>
</evidence>
<gene>
    <name evidence="3" type="ORF">BDV96DRAFT_570113</name>
</gene>
<organism evidence="3 4">
    <name type="scientific">Lophiotrema nucula</name>
    <dbReference type="NCBI Taxonomy" id="690887"/>
    <lineage>
        <taxon>Eukaryota</taxon>
        <taxon>Fungi</taxon>
        <taxon>Dikarya</taxon>
        <taxon>Ascomycota</taxon>
        <taxon>Pezizomycotina</taxon>
        <taxon>Dothideomycetes</taxon>
        <taxon>Pleosporomycetidae</taxon>
        <taxon>Pleosporales</taxon>
        <taxon>Lophiotremataceae</taxon>
        <taxon>Lophiotrema</taxon>
    </lineage>
</organism>
<keyword evidence="4" id="KW-1185">Reference proteome</keyword>
<keyword evidence="2" id="KW-0732">Signal</keyword>
<dbReference type="Proteomes" id="UP000799770">
    <property type="component" value="Unassembled WGS sequence"/>
</dbReference>
<keyword evidence="1" id="KW-1133">Transmembrane helix</keyword>
<evidence type="ECO:0000313" key="3">
    <source>
        <dbReference type="EMBL" id="KAF2118534.1"/>
    </source>
</evidence>
<sequence length="274" mass="29399">MIAFSLAVLFILHDAPPFTLYMPHFPVLACHVYLVYKYNIGAERSLLSLIDLFTKLKELLSFSLVNMLLSTTFLAGLLGLASAAPLNRRAALTAATIQAIAPATASCSGAEYPDECATAEQAVKPITDSFTKYQITTTGEQAALLAIMLYESANFQYNKNHYPAPGRPGQGTKNMQMLPFNLKYATSVYGADIANQADAQSPDAVLALVSGNEESFGSAAWFLSTQCSPEIRQGLAAGTQGGWSAYLSQCVGTTDVPERDTIWQAAIQKLSGGY</sequence>